<evidence type="ECO:0000313" key="1">
    <source>
        <dbReference type="EMBL" id="TCT08936.1"/>
    </source>
</evidence>
<accession>A0A4R3M7C8</accession>
<comment type="caution">
    <text evidence="1">The sequence shown here is derived from an EMBL/GenBank/DDBJ whole genome shotgun (WGS) entry which is preliminary data.</text>
</comment>
<sequence length="101" mass="11089">MKTYVALMFAKPEDISTYGKEVAAAIKSVAGSRMIYVEGGAHMVAIGFATNVEEAIIRSTFAKLGRSEQRTWVLPLDSAVHVDQALMDWARKQVPESPFSI</sequence>
<name>A0A4R3M7C8_9BURK</name>
<dbReference type="EMBL" id="SMAJ01000004">
    <property type="protein sequence ID" value="TCT08936.1"/>
    <property type="molecule type" value="Genomic_DNA"/>
</dbReference>
<organism evidence="1 2">
    <name type="scientific">Paralcaligenes ureilyticus</name>
    <dbReference type="NCBI Taxonomy" id="627131"/>
    <lineage>
        <taxon>Bacteria</taxon>
        <taxon>Pseudomonadati</taxon>
        <taxon>Pseudomonadota</taxon>
        <taxon>Betaproteobacteria</taxon>
        <taxon>Burkholderiales</taxon>
        <taxon>Alcaligenaceae</taxon>
        <taxon>Paralcaligenes</taxon>
    </lineage>
</organism>
<dbReference type="AlphaFoldDB" id="A0A4R3M7C8"/>
<protein>
    <submittedName>
        <fullName evidence="1">Uncharacterized protein</fullName>
    </submittedName>
</protein>
<gene>
    <name evidence="1" type="ORF">EDC26_10496</name>
</gene>
<reference evidence="1 2" key="1">
    <citation type="submission" date="2019-03" db="EMBL/GenBank/DDBJ databases">
        <title>Genomic Encyclopedia of Type Strains, Phase IV (KMG-IV): sequencing the most valuable type-strain genomes for metagenomic binning, comparative biology and taxonomic classification.</title>
        <authorList>
            <person name="Goeker M."/>
        </authorList>
    </citation>
    <scope>NUCLEOTIDE SEQUENCE [LARGE SCALE GENOMIC DNA]</scope>
    <source>
        <strain evidence="1 2">DSM 24591</strain>
    </source>
</reference>
<proteinExistence type="predicted"/>
<evidence type="ECO:0000313" key="2">
    <source>
        <dbReference type="Proteomes" id="UP000295525"/>
    </source>
</evidence>
<keyword evidence="2" id="KW-1185">Reference proteome</keyword>
<dbReference type="Proteomes" id="UP000295525">
    <property type="component" value="Unassembled WGS sequence"/>
</dbReference>